<dbReference type="Gene3D" id="1.10.340.30">
    <property type="entry name" value="Hypothetical protein, domain 2"/>
    <property type="match status" value="1"/>
</dbReference>
<dbReference type="CDD" id="cd00056">
    <property type="entry name" value="ENDO3c"/>
    <property type="match status" value="1"/>
</dbReference>
<evidence type="ECO:0000256" key="1">
    <source>
        <dbReference type="ARBA" id="ARBA00008343"/>
    </source>
</evidence>
<dbReference type="PANTHER" id="PTHR43286">
    <property type="entry name" value="ENDONUCLEASE III-LIKE PROTEIN 1"/>
    <property type="match status" value="1"/>
</dbReference>
<keyword evidence="4" id="KW-0234">DNA repair</keyword>
<dbReference type="GeneID" id="24798447"/>
<name>A0A0A7GFS9_GEOAI</name>
<dbReference type="GO" id="GO:0003677">
    <property type="term" value="F:DNA binding"/>
    <property type="evidence" value="ECO:0007669"/>
    <property type="project" value="InterPro"/>
</dbReference>
<evidence type="ECO:0000259" key="9">
    <source>
        <dbReference type="SMART" id="SM00478"/>
    </source>
</evidence>
<keyword evidence="3" id="KW-0378">Hydrolase</keyword>
<dbReference type="EMBL" id="CP009552">
    <property type="protein sequence ID" value="AIY90899.1"/>
    <property type="molecule type" value="Genomic_DNA"/>
</dbReference>
<dbReference type="GO" id="GO:0003906">
    <property type="term" value="F:DNA-(apurinic or apyrimidinic site) endonuclease activity"/>
    <property type="evidence" value="ECO:0007669"/>
    <property type="project" value="TreeGrafter"/>
</dbReference>
<dbReference type="GO" id="GO:0006285">
    <property type="term" value="P:base-excision repair, AP site formation"/>
    <property type="evidence" value="ECO:0007669"/>
    <property type="project" value="TreeGrafter"/>
</dbReference>
<dbReference type="InterPro" id="IPR003265">
    <property type="entry name" value="HhH-GPD_domain"/>
</dbReference>
<keyword evidence="2" id="KW-0227">DNA damage</keyword>
<comment type="catalytic activity">
    <reaction evidence="7">
        <text>Hydrolyzes mismatched double-stranded DNA and polynucleotides, releasing free thymine.</text>
        <dbReference type="EC" id="3.2.2.29"/>
    </reaction>
</comment>
<keyword evidence="6" id="KW-0326">Glycosidase</keyword>
<accession>A0A0A7GFS9</accession>
<keyword evidence="10" id="KW-0540">Nuclease</keyword>
<evidence type="ECO:0000256" key="3">
    <source>
        <dbReference type="ARBA" id="ARBA00022801"/>
    </source>
</evidence>
<dbReference type="Pfam" id="PF00633">
    <property type="entry name" value="HHH"/>
    <property type="match status" value="1"/>
</dbReference>
<evidence type="ECO:0000313" key="11">
    <source>
        <dbReference type="Proteomes" id="UP000030624"/>
    </source>
</evidence>
<dbReference type="SMART" id="SM00478">
    <property type="entry name" value="ENDO3c"/>
    <property type="match status" value="1"/>
</dbReference>
<dbReference type="EC" id="3.2.2.29" evidence="8"/>
<gene>
    <name evidence="10" type="ORF">GACE_1873</name>
</gene>
<dbReference type="KEGG" id="gac:GACE_1873"/>
<dbReference type="AlphaFoldDB" id="A0A0A7GFS9"/>
<dbReference type="GO" id="GO:0006289">
    <property type="term" value="P:nucleotide-excision repair"/>
    <property type="evidence" value="ECO:0007669"/>
    <property type="project" value="TreeGrafter"/>
</dbReference>
<keyword evidence="5" id="KW-0456">Lyase</keyword>
<reference evidence="10 11" key="1">
    <citation type="journal article" date="2015" name="Appl. Environ. Microbiol.">
        <title>The Geoglobus acetivorans genome: Fe(III) reduction, acetate utilization, autotrophic growth, and degradation of aromatic compounds in a hyperthermophilic archaeon.</title>
        <authorList>
            <person name="Mardanov A.V."/>
            <person name="Slododkina G.B."/>
            <person name="Slobodkin A.I."/>
            <person name="Beletsky A.V."/>
            <person name="Gavrilov S.N."/>
            <person name="Kublanov I.V."/>
            <person name="Bonch-Osmolovskaya E.A."/>
            <person name="Skryabin K.G."/>
            <person name="Ravin N.V."/>
        </authorList>
    </citation>
    <scope>NUCLEOTIDE SEQUENCE [LARGE SCALE GENOMIC DNA]</scope>
    <source>
        <strain evidence="10 11">SBH6</strain>
    </source>
</reference>
<dbReference type="GO" id="GO:0141016">
    <property type="term" value="F:G/T mismatch-specific thymine-DNA glycosylase activity"/>
    <property type="evidence" value="ECO:0007669"/>
    <property type="project" value="UniProtKB-EC"/>
</dbReference>
<evidence type="ECO:0000256" key="5">
    <source>
        <dbReference type="ARBA" id="ARBA00023239"/>
    </source>
</evidence>
<evidence type="ECO:0000256" key="2">
    <source>
        <dbReference type="ARBA" id="ARBA00022763"/>
    </source>
</evidence>
<dbReference type="InterPro" id="IPR023170">
    <property type="entry name" value="HhH_base_excis_C"/>
</dbReference>
<dbReference type="InterPro" id="IPR011257">
    <property type="entry name" value="DNA_glycosylase"/>
</dbReference>
<dbReference type="GO" id="GO:0016829">
    <property type="term" value="F:lyase activity"/>
    <property type="evidence" value="ECO:0007669"/>
    <property type="project" value="UniProtKB-KW"/>
</dbReference>
<keyword evidence="10" id="KW-0255">Endonuclease</keyword>
<sequence length="216" mass="24857">MSIDKILDIMEDEARRRNAPVYTLKERTSDPFKVLISAILSTRTRDEQTVSVADRLFQRVSDFSDLKNMETRELEDLLKGVGFYRNKAKILKKLAEELDGKEIPSTLEGLLKLPGVGRKVANIVLSEVFGVETIAVDTHVHRIANRLGVVETKTPEETEIELKKRIPEKLWRRVNRAFVGYGQTVCKPLRPMCEECKISIHCRYYRKEKNISPRAD</sequence>
<dbReference type="FunFam" id="1.10.340.30:FF:000001">
    <property type="entry name" value="Endonuclease III"/>
    <property type="match status" value="1"/>
</dbReference>
<dbReference type="Gene3D" id="1.10.1670.10">
    <property type="entry name" value="Helix-hairpin-Helix base-excision DNA repair enzymes (C-terminal)"/>
    <property type="match status" value="1"/>
</dbReference>
<evidence type="ECO:0000256" key="8">
    <source>
        <dbReference type="ARBA" id="ARBA00066769"/>
    </source>
</evidence>
<dbReference type="GO" id="GO:0000703">
    <property type="term" value="F:oxidized pyrimidine nucleobase lesion DNA N-glycosylase activity"/>
    <property type="evidence" value="ECO:0007669"/>
    <property type="project" value="TreeGrafter"/>
</dbReference>
<comment type="similarity">
    <text evidence="1">Belongs to the Nth/MutY family.</text>
</comment>
<dbReference type="PANTHER" id="PTHR43286:SF1">
    <property type="entry name" value="ENDONUCLEASE III-LIKE PROTEIN 1"/>
    <property type="match status" value="1"/>
</dbReference>
<protein>
    <recommendedName>
        <fullName evidence="8">thymine-DNA glycosylase</fullName>
        <ecNumber evidence="8">3.2.2.29</ecNumber>
    </recommendedName>
</protein>
<dbReference type="SUPFAM" id="SSF48150">
    <property type="entry name" value="DNA-glycosylase"/>
    <property type="match status" value="1"/>
</dbReference>
<evidence type="ECO:0000256" key="4">
    <source>
        <dbReference type="ARBA" id="ARBA00023204"/>
    </source>
</evidence>
<dbReference type="Proteomes" id="UP000030624">
    <property type="component" value="Chromosome"/>
</dbReference>
<dbReference type="STRING" id="565033.GACE_1873"/>
<organism evidence="10 11">
    <name type="scientific">Geoglobus acetivorans</name>
    <dbReference type="NCBI Taxonomy" id="565033"/>
    <lineage>
        <taxon>Archaea</taxon>
        <taxon>Methanobacteriati</taxon>
        <taxon>Methanobacteriota</taxon>
        <taxon>Archaeoglobi</taxon>
        <taxon>Archaeoglobales</taxon>
        <taxon>Archaeoglobaceae</taxon>
        <taxon>Geoglobus</taxon>
    </lineage>
</organism>
<feature type="domain" description="HhH-GPD" evidence="9">
    <location>
        <begin position="40"/>
        <end position="184"/>
    </location>
</feature>
<evidence type="ECO:0000256" key="6">
    <source>
        <dbReference type="ARBA" id="ARBA00023295"/>
    </source>
</evidence>
<evidence type="ECO:0000313" key="10">
    <source>
        <dbReference type="EMBL" id="AIY90899.1"/>
    </source>
</evidence>
<dbReference type="Pfam" id="PF00730">
    <property type="entry name" value="HhH-GPD"/>
    <property type="match status" value="1"/>
</dbReference>
<dbReference type="HOGENOM" id="CLU_012862_3_3_2"/>
<proteinExistence type="inferred from homology"/>
<dbReference type="InterPro" id="IPR000445">
    <property type="entry name" value="HhH_motif"/>
</dbReference>
<dbReference type="eggNOG" id="arCOG00459">
    <property type="taxonomic scope" value="Archaea"/>
</dbReference>
<dbReference type="PIRSF" id="PIRSF001435">
    <property type="entry name" value="Nth"/>
    <property type="match status" value="1"/>
</dbReference>
<dbReference type="RefSeq" id="WP_202962736.1">
    <property type="nucleotide sequence ID" value="NZ_CP009552.1"/>
</dbReference>
<evidence type="ECO:0000256" key="7">
    <source>
        <dbReference type="ARBA" id="ARBA00052915"/>
    </source>
</evidence>